<evidence type="ECO:0000313" key="3">
    <source>
        <dbReference type="EMBL" id="CDZ96507.1"/>
    </source>
</evidence>
<dbReference type="InterPro" id="IPR011051">
    <property type="entry name" value="RmlC_Cupin_sf"/>
</dbReference>
<dbReference type="InterPro" id="IPR052538">
    <property type="entry name" value="Flavonoid_dioxygenase-like"/>
</dbReference>
<feature type="region of interest" description="Disordered" evidence="1">
    <location>
        <begin position="162"/>
        <end position="201"/>
    </location>
</feature>
<dbReference type="PANTHER" id="PTHR43346">
    <property type="entry name" value="LIGAND BINDING DOMAIN PROTEIN, PUTATIVE (AFU_ORTHOLOGUE AFUA_6G14370)-RELATED"/>
    <property type="match status" value="1"/>
</dbReference>
<feature type="compositionally biased region" description="Basic and acidic residues" evidence="1">
    <location>
        <begin position="191"/>
        <end position="201"/>
    </location>
</feature>
<dbReference type="PANTHER" id="PTHR43346:SF1">
    <property type="entry name" value="QUERCETIN 2,3-DIOXYGENASE-RELATED"/>
    <property type="match status" value="1"/>
</dbReference>
<dbReference type="Pfam" id="PF07883">
    <property type="entry name" value="Cupin_2"/>
    <property type="match status" value="1"/>
</dbReference>
<protein>
    <submittedName>
        <fullName evidence="3">RmlC-like jelly roll fold</fullName>
    </submittedName>
</protein>
<dbReference type="CDD" id="cd02223">
    <property type="entry name" value="cupin_Bh2720-like"/>
    <property type="match status" value="1"/>
</dbReference>
<accession>A0A0F7SHK0</accession>
<evidence type="ECO:0000256" key="1">
    <source>
        <dbReference type="SAM" id="MobiDB-lite"/>
    </source>
</evidence>
<dbReference type="Gene3D" id="2.60.120.10">
    <property type="entry name" value="Jelly Rolls"/>
    <property type="match status" value="1"/>
</dbReference>
<proteinExistence type="predicted"/>
<dbReference type="AlphaFoldDB" id="A0A0F7SHK0"/>
<reference evidence="3" key="1">
    <citation type="submission" date="2014-08" db="EMBL/GenBank/DDBJ databases">
        <authorList>
            <person name="Sharma Rahul"/>
            <person name="Thines Marco"/>
        </authorList>
    </citation>
    <scope>NUCLEOTIDE SEQUENCE</scope>
</reference>
<organism evidence="3">
    <name type="scientific">Phaffia rhodozyma</name>
    <name type="common">Yeast</name>
    <name type="synonym">Xanthophyllomyces dendrorhous</name>
    <dbReference type="NCBI Taxonomy" id="264483"/>
    <lineage>
        <taxon>Eukaryota</taxon>
        <taxon>Fungi</taxon>
        <taxon>Dikarya</taxon>
        <taxon>Basidiomycota</taxon>
        <taxon>Agaricomycotina</taxon>
        <taxon>Tremellomycetes</taxon>
        <taxon>Cystofilobasidiales</taxon>
        <taxon>Mrakiaceae</taxon>
        <taxon>Phaffia</taxon>
    </lineage>
</organism>
<dbReference type="InterPro" id="IPR013096">
    <property type="entry name" value="Cupin_2"/>
</dbReference>
<dbReference type="SUPFAM" id="SSF51182">
    <property type="entry name" value="RmlC-like cupins"/>
    <property type="match status" value="1"/>
</dbReference>
<name>A0A0F7SHK0_PHARH</name>
<dbReference type="InterPro" id="IPR014710">
    <property type="entry name" value="RmlC-like_jellyroll"/>
</dbReference>
<sequence>MLALSFRQTFDTSGVSLSWRKGVVELTSQISISRKPTFVKSFSSTLPIMSGPPAHKMAYFANMASSLPESHGEFRTVLWTGLYSQVVLMTVQPGGEIGDEVHTVDQALSFTSGIGKAIVGGEEQDVKAGDLVVVPAGTQHNFINTGPNPLILYTVYSPAEHNPKTVHKTKEEADEHEEDGTDEAPGWSQKSKKENEAAQKN</sequence>
<dbReference type="EMBL" id="LN483144">
    <property type="protein sequence ID" value="CDZ96507.1"/>
    <property type="molecule type" value="Genomic_DNA"/>
</dbReference>
<evidence type="ECO:0000259" key="2">
    <source>
        <dbReference type="Pfam" id="PF07883"/>
    </source>
</evidence>
<feature type="domain" description="Cupin type-2" evidence="2">
    <location>
        <begin position="88"/>
        <end position="156"/>
    </location>
</feature>